<feature type="compositionally biased region" description="Polar residues" evidence="1">
    <location>
        <begin position="731"/>
        <end position="740"/>
    </location>
</feature>
<dbReference type="EMBL" id="HE580272">
    <property type="protein sequence ID" value="CCD25746.1"/>
    <property type="molecule type" value="Genomic_DNA"/>
</dbReference>
<feature type="compositionally biased region" description="Polar residues" evidence="1">
    <location>
        <begin position="523"/>
        <end position="539"/>
    </location>
</feature>
<feature type="compositionally biased region" description="Polar residues" evidence="1">
    <location>
        <begin position="1098"/>
        <end position="1107"/>
    </location>
</feature>
<dbReference type="Pfam" id="PF25381">
    <property type="entry name" value="PH_26"/>
    <property type="match status" value="1"/>
</dbReference>
<dbReference type="Proteomes" id="UP000000689">
    <property type="component" value="Chromosome 6"/>
</dbReference>
<feature type="region of interest" description="Disordered" evidence="1">
    <location>
        <begin position="458"/>
        <end position="593"/>
    </location>
</feature>
<feature type="region of interest" description="Disordered" evidence="1">
    <location>
        <begin position="21"/>
        <end position="56"/>
    </location>
</feature>
<sequence length="1210" mass="135463">MKHIFSGSKSSDGSSFSVIKKQTISTSSSPPSFNKSRTTTPIHTSHTTPGSSLESPLSPELVPIVTLLSSQTHRRYHDGVLLVLQDLKNDGTPASRTWKEFYGVLIGTQLALWDAAELSSTPNSNELKSLASKPTYINFTDAILKPLDPKNDNVVTQNNQQLANILVVSTTLKNRFFLQYSNRESFNQWHAAIRLSLFENVSLQEAYTGAFISSRGSRLGDIKVLLADTKFNYEDWVSVRFGTGMPWKRCYAVISQPSSKKKTGQINFYENDKKIKKSHSMTTVIDAKAIYAVYPSSAKLIDESTIIKLEGTITSGKKEEPQDSNLFIMPEKHNAVPGYDTIIRFLIPTMNAFRLYGRPKRLIANKDDPLSLLFALPTLPCIYYLNVEDLLPLSNSPSSLQWSSYDWRTQIKEILIRKVASGYSGCGSSSTLTNALLSPVLGSAELFDGSGGPILSPTLTQKPSFFNNRSNNNSSERLNITKTRSPIDPQDNKTSNSYLKNGFKTSQETVKNVRNYTPYDIPFTSNPDSNSNKSEQAPSGYQRKDSSPLHQNNKGMGLQINIKQDSDISEPREPSPLGHKTRGIEQEMNSRNNIYEDHEIAIYSPDTRKLEAQNETERALFGNQNDRLSPTEHKNADNKQVLYDNRLNIDVPMIDGSRRSSDHRQYVVPKNVQPKGHHSPSRGNRPMELQNEMDQSTKENKDSSPLKDWKEGKVLQLKDRLEKRNVESGGTFPSNDTPSAKNKGMGLRISINDSNFKKFDDIPRGGNIPGHKTQNSETNNILLDLYDNYANEPFGRTEQQDQEAKENSNENNRVRSAIRDRKSDSADGLLADLNLNMGNTLNTSHNNENDDDDDDDDDADIFDPDYVEQNRMEQPASIYSDSPLKDKTANDYSNHTSSANNTSFPQRYESREEDTYPPINNHQKTYASRQDNPYISRPDKEAREVGNIKLPPANTSTFQTRNSPVNSHHPPPSFTAMENPYRRTPPTEETAQFRENPPQFPSHNNTSHISSPQMLQNSPFNKNMNNGVDRPHYHNRNAPAPSQVQVNQQRMKQPVYGIPQHQMQGMNQGRAANSPNIGQNNNFSNIPPQQAYDRRRPTQPQFQSPYQPQLPHNGRQRPYLGPSGLNPNTGMNTAGRGPPPPTQYNGNFRPAPPAAPGPGTGLTMNTQQNTGVYPPPIQQQGYRPKPTHPPGGGGFSQFMPSSSTKNPYGN</sequence>
<feature type="region of interest" description="Disordered" evidence="1">
    <location>
        <begin position="796"/>
        <end position="825"/>
    </location>
</feature>
<feature type="compositionally biased region" description="Polar residues" evidence="1">
    <location>
        <begin position="1001"/>
        <end position="1026"/>
    </location>
</feature>
<feature type="compositionally biased region" description="Polar residues" evidence="1">
    <location>
        <begin position="918"/>
        <end position="933"/>
    </location>
</feature>
<dbReference type="Gene3D" id="2.30.29.30">
    <property type="entry name" value="Pleckstrin-homology domain (PH domain)/Phosphotyrosine-binding domain (PTB)"/>
    <property type="match status" value="1"/>
</dbReference>
<dbReference type="OrthoDB" id="5563754at2759"/>
<feature type="region of interest" description="Disordered" evidence="1">
    <location>
        <begin position="654"/>
        <end position="776"/>
    </location>
</feature>
<gene>
    <name evidence="3" type="primary">NDAI0F04280</name>
    <name evidence="3" type="ordered locus">NDAI_0F04280</name>
</gene>
<dbReference type="eggNOG" id="ENOG502QPV9">
    <property type="taxonomic scope" value="Eukaryota"/>
</dbReference>
<dbReference type="InterPro" id="IPR058155">
    <property type="entry name" value="Skg3/CAF120-like_PH"/>
</dbReference>
<dbReference type="HOGENOM" id="CLU_006977_1_0_1"/>
<dbReference type="InterPro" id="IPR001849">
    <property type="entry name" value="PH_domain"/>
</dbReference>
<feature type="compositionally biased region" description="Polar residues" evidence="1">
    <location>
        <begin position="1065"/>
        <end position="1088"/>
    </location>
</feature>
<reference evidence="3 4" key="1">
    <citation type="journal article" date="2011" name="Proc. Natl. Acad. Sci. U.S.A.">
        <title>Evolutionary erosion of yeast sex chromosomes by mating-type switching accidents.</title>
        <authorList>
            <person name="Gordon J.L."/>
            <person name="Armisen D."/>
            <person name="Proux-Wera E."/>
            <person name="Oheigeartaigh S.S."/>
            <person name="Byrne K.P."/>
            <person name="Wolfe K.H."/>
        </authorList>
    </citation>
    <scope>NUCLEOTIDE SEQUENCE [LARGE SCALE GENOMIC DNA]</scope>
    <source>
        <strain evidence="4">ATCC 10597 / BCRC 20456 / CBS 421 / NBRC 0211 / NRRL Y-12639</strain>
    </source>
</reference>
<feature type="region of interest" description="Disordered" evidence="1">
    <location>
        <begin position="1065"/>
        <end position="1210"/>
    </location>
</feature>
<feature type="compositionally biased region" description="Polar residues" evidence="1">
    <location>
        <begin position="890"/>
        <end position="905"/>
    </location>
</feature>
<feature type="compositionally biased region" description="Basic and acidic residues" evidence="1">
    <location>
        <begin position="564"/>
        <end position="573"/>
    </location>
</feature>
<feature type="compositionally biased region" description="Polar residues" evidence="1">
    <location>
        <begin position="492"/>
        <end position="515"/>
    </location>
</feature>
<feature type="compositionally biased region" description="Basic and acidic residues" evidence="1">
    <location>
        <begin position="798"/>
        <end position="808"/>
    </location>
</feature>
<keyword evidence="4" id="KW-1185">Reference proteome</keyword>
<dbReference type="AlphaFoldDB" id="G0WD85"/>
<dbReference type="STRING" id="1071378.G0WD85"/>
<evidence type="ECO:0000313" key="4">
    <source>
        <dbReference type="Proteomes" id="UP000000689"/>
    </source>
</evidence>
<dbReference type="KEGG" id="ndi:NDAI_0F04280"/>
<organism evidence="3 4">
    <name type="scientific">Naumovozyma dairenensis (strain ATCC 10597 / BCRC 20456 / CBS 421 / NBRC 0211 / NRRL Y-12639)</name>
    <name type="common">Saccharomyces dairenensis</name>
    <dbReference type="NCBI Taxonomy" id="1071378"/>
    <lineage>
        <taxon>Eukaryota</taxon>
        <taxon>Fungi</taxon>
        <taxon>Dikarya</taxon>
        <taxon>Ascomycota</taxon>
        <taxon>Saccharomycotina</taxon>
        <taxon>Saccharomycetes</taxon>
        <taxon>Saccharomycetales</taxon>
        <taxon>Saccharomycetaceae</taxon>
        <taxon>Naumovozyma</taxon>
    </lineage>
</organism>
<dbReference type="PROSITE" id="PS50003">
    <property type="entry name" value="PH_DOMAIN"/>
    <property type="match status" value="1"/>
</dbReference>
<evidence type="ECO:0000259" key="2">
    <source>
        <dbReference type="PROSITE" id="PS50003"/>
    </source>
</evidence>
<dbReference type="SMART" id="SM00233">
    <property type="entry name" value="PH"/>
    <property type="match status" value="1"/>
</dbReference>
<feature type="compositionally biased region" description="Low complexity" evidence="1">
    <location>
        <begin position="464"/>
        <end position="475"/>
    </location>
</feature>
<feature type="region of interest" description="Disordered" evidence="1">
    <location>
        <begin position="950"/>
        <end position="1051"/>
    </location>
</feature>
<dbReference type="RefSeq" id="XP_003670989.1">
    <property type="nucleotide sequence ID" value="XM_003670941.1"/>
</dbReference>
<evidence type="ECO:0000256" key="1">
    <source>
        <dbReference type="SAM" id="MobiDB-lite"/>
    </source>
</evidence>
<feature type="compositionally biased region" description="Polar residues" evidence="1">
    <location>
        <begin position="1162"/>
        <end position="1171"/>
    </location>
</feature>
<accession>G0WD85</accession>
<feature type="compositionally biased region" description="Polar residues" evidence="1">
    <location>
        <begin position="1040"/>
        <end position="1051"/>
    </location>
</feature>
<feature type="compositionally biased region" description="Basic and acidic residues" evidence="1">
    <location>
        <begin position="656"/>
        <end position="665"/>
    </location>
</feature>
<proteinExistence type="predicted"/>
<name>G0WD85_NAUDC</name>
<feature type="domain" description="PH" evidence="2">
    <location>
        <begin position="74"/>
        <end position="198"/>
    </location>
</feature>
<dbReference type="SUPFAM" id="SSF50729">
    <property type="entry name" value="PH domain-like"/>
    <property type="match status" value="1"/>
</dbReference>
<feature type="compositionally biased region" description="Acidic residues" evidence="1">
    <location>
        <begin position="849"/>
        <end position="866"/>
    </location>
</feature>
<protein>
    <recommendedName>
        <fullName evidence="2">PH domain-containing protein</fullName>
    </recommendedName>
</protein>
<feature type="compositionally biased region" description="Polar residues" evidence="1">
    <location>
        <begin position="1198"/>
        <end position="1210"/>
    </location>
</feature>
<evidence type="ECO:0000313" key="3">
    <source>
        <dbReference type="EMBL" id="CCD25746.1"/>
    </source>
</evidence>
<feature type="compositionally biased region" description="Basic and acidic residues" evidence="1">
    <location>
        <begin position="695"/>
        <end position="726"/>
    </location>
</feature>
<dbReference type="InterPro" id="IPR011993">
    <property type="entry name" value="PH-like_dom_sf"/>
</dbReference>
<feature type="region of interest" description="Disordered" evidence="1">
    <location>
        <begin position="840"/>
        <end position="935"/>
    </location>
</feature>
<dbReference type="GeneID" id="11497084"/>